<reference evidence="2 3" key="1">
    <citation type="submission" date="2019-01" db="EMBL/GenBank/DDBJ databases">
        <authorList>
            <person name="B I."/>
            <person name="Ch S."/>
            <person name="Ch V.R."/>
        </authorList>
    </citation>
    <scope>NUCLEOTIDE SEQUENCE [LARGE SCALE GENOMIC DNA]</scope>
    <source>
        <strain evidence="2 3">JC507</strain>
    </source>
</reference>
<organism evidence="2 3">
    <name type="scientific">Chryseobacterium candidae</name>
    <dbReference type="NCBI Taxonomy" id="1978493"/>
    <lineage>
        <taxon>Bacteria</taxon>
        <taxon>Pseudomonadati</taxon>
        <taxon>Bacteroidota</taxon>
        <taxon>Flavobacteriia</taxon>
        <taxon>Flavobacteriales</taxon>
        <taxon>Weeksellaceae</taxon>
        <taxon>Chryseobacterium group</taxon>
        <taxon>Chryseobacterium</taxon>
    </lineage>
</organism>
<proteinExistence type="predicted"/>
<feature type="signal peptide" evidence="1">
    <location>
        <begin position="1"/>
        <end position="19"/>
    </location>
</feature>
<evidence type="ECO:0000313" key="2">
    <source>
        <dbReference type="EMBL" id="THV56908.1"/>
    </source>
</evidence>
<name>A0ABY2R479_9FLAO</name>
<dbReference type="EMBL" id="SDLV01000040">
    <property type="protein sequence ID" value="THV56908.1"/>
    <property type="molecule type" value="Genomic_DNA"/>
</dbReference>
<dbReference type="PROSITE" id="PS51257">
    <property type="entry name" value="PROKAR_LIPOPROTEIN"/>
    <property type="match status" value="1"/>
</dbReference>
<feature type="chain" id="PRO_5046406719" description="Lipoprotein" evidence="1">
    <location>
        <begin position="20"/>
        <end position="148"/>
    </location>
</feature>
<protein>
    <recommendedName>
        <fullName evidence="4">Lipoprotein</fullName>
    </recommendedName>
</protein>
<gene>
    <name evidence="2" type="ORF">EK417_16855</name>
</gene>
<dbReference type="Proteomes" id="UP000306038">
    <property type="component" value="Unassembled WGS sequence"/>
</dbReference>
<dbReference type="RefSeq" id="WP_136522824.1">
    <property type="nucleotide sequence ID" value="NZ_SDLV01000040.1"/>
</dbReference>
<comment type="caution">
    <text evidence="2">The sequence shown here is derived from an EMBL/GenBank/DDBJ whole genome shotgun (WGS) entry which is preliminary data.</text>
</comment>
<evidence type="ECO:0000313" key="3">
    <source>
        <dbReference type="Proteomes" id="UP000306038"/>
    </source>
</evidence>
<accession>A0ABY2R479</accession>
<sequence>MKAIHYILLLLLFSSCSSAQYFKVIEATHTRNMGGLQGARSERFNIIIKDNLRLEIKYLLVGEVEILLKKENNNGAAYLEGIYFPENQEYPTINEKNGVVDHIPEKKFDLNNIYLVYENVKTKKIIKQKMKIRNKNTKKPIKESESPQ</sequence>
<evidence type="ECO:0008006" key="4">
    <source>
        <dbReference type="Google" id="ProtNLM"/>
    </source>
</evidence>
<keyword evidence="1" id="KW-0732">Signal</keyword>
<evidence type="ECO:0000256" key="1">
    <source>
        <dbReference type="SAM" id="SignalP"/>
    </source>
</evidence>
<keyword evidence="3" id="KW-1185">Reference proteome</keyword>